<dbReference type="GO" id="GO:0005886">
    <property type="term" value="C:plasma membrane"/>
    <property type="evidence" value="ECO:0007669"/>
    <property type="project" value="UniProtKB-SubCell"/>
</dbReference>
<organism evidence="7 8">
    <name type="scientific">Hominiventricola filiformis</name>
    <dbReference type="NCBI Taxonomy" id="2885352"/>
    <lineage>
        <taxon>Bacteria</taxon>
        <taxon>Bacillati</taxon>
        <taxon>Bacillota</taxon>
        <taxon>Clostridia</taxon>
        <taxon>Lachnospirales</taxon>
        <taxon>Lachnospiraceae</taxon>
        <taxon>Hominiventricola</taxon>
    </lineage>
</organism>
<dbReference type="AlphaFoldDB" id="A0AAE3A6U2"/>
<keyword evidence="5 6" id="KW-0472">Membrane</keyword>
<comment type="subcellular location">
    <subcellularLocation>
        <location evidence="1">Cell membrane</location>
        <topology evidence="1">Multi-pass membrane protein</topology>
    </subcellularLocation>
</comment>
<evidence type="ECO:0000256" key="3">
    <source>
        <dbReference type="ARBA" id="ARBA00022692"/>
    </source>
</evidence>
<feature type="transmembrane region" description="Helical" evidence="6">
    <location>
        <begin position="111"/>
        <end position="130"/>
    </location>
</feature>
<dbReference type="Pfam" id="PF01943">
    <property type="entry name" value="Polysacc_synt"/>
    <property type="match status" value="1"/>
</dbReference>
<feature type="transmembrane region" description="Helical" evidence="6">
    <location>
        <begin position="233"/>
        <end position="250"/>
    </location>
</feature>
<feature type="transmembrane region" description="Helical" evidence="6">
    <location>
        <begin position="142"/>
        <end position="163"/>
    </location>
</feature>
<dbReference type="PANTHER" id="PTHR30250">
    <property type="entry name" value="PST FAMILY PREDICTED COLANIC ACID TRANSPORTER"/>
    <property type="match status" value="1"/>
</dbReference>
<evidence type="ECO:0000256" key="5">
    <source>
        <dbReference type="ARBA" id="ARBA00023136"/>
    </source>
</evidence>
<keyword evidence="4 6" id="KW-1133">Transmembrane helix</keyword>
<evidence type="ECO:0000313" key="8">
    <source>
        <dbReference type="Proteomes" id="UP001198220"/>
    </source>
</evidence>
<feature type="transmembrane region" description="Helical" evidence="6">
    <location>
        <begin position="83"/>
        <end position="105"/>
    </location>
</feature>
<feature type="transmembrane region" description="Helical" evidence="6">
    <location>
        <begin position="437"/>
        <end position="459"/>
    </location>
</feature>
<dbReference type="RefSeq" id="WP_308458829.1">
    <property type="nucleotide sequence ID" value="NZ_JAJEPS010000002.1"/>
</dbReference>
<keyword evidence="3 6" id="KW-0812">Transmembrane</keyword>
<evidence type="ECO:0000313" key="7">
    <source>
        <dbReference type="EMBL" id="MCC2125383.1"/>
    </source>
</evidence>
<evidence type="ECO:0000256" key="2">
    <source>
        <dbReference type="ARBA" id="ARBA00022475"/>
    </source>
</evidence>
<feature type="transmembrane region" description="Helical" evidence="6">
    <location>
        <begin position="380"/>
        <end position="401"/>
    </location>
</feature>
<dbReference type="Proteomes" id="UP001198220">
    <property type="component" value="Unassembled WGS sequence"/>
</dbReference>
<comment type="caution">
    <text evidence="7">The sequence shown here is derived from an EMBL/GenBank/DDBJ whole genome shotgun (WGS) entry which is preliminary data.</text>
</comment>
<feature type="transmembrane region" description="Helical" evidence="6">
    <location>
        <begin position="413"/>
        <end position="431"/>
    </location>
</feature>
<proteinExistence type="predicted"/>
<feature type="transmembrane region" description="Helical" evidence="6">
    <location>
        <begin position="169"/>
        <end position="189"/>
    </location>
</feature>
<feature type="transmembrane region" description="Helical" evidence="6">
    <location>
        <begin position="210"/>
        <end position="227"/>
    </location>
</feature>
<evidence type="ECO:0000256" key="4">
    <source>
        <dbReference type="ARBA" id="ARBA00022989"/>
    </source>
</evidence>
<protein>
    <submittedName>
        <fullName evidence="7">Oligosaccharide flippase family protein</fullName>
    </submittedName>
</protein>
<feature type="transmembrane region" description="Helical" evidence="6">
    <location>
        <begin position="326"/>
        <end position="347"/>
    </location>
</feature>
<evidence type="ECO:0000256" key="6">
    <source>
        <dbReference type="SAM" id="Phobius"/>
    </source>
</evidence>
<dbReference type="PANTHER" id="PTHR30250:SF11">
    <property type="entry name" value="O-ANTIGEN TRANSPORTER-RELATED"/>
    <property type="match status" value="1"/>
</dbReference>
<reference evidence="7 8" key="1">
    <citation type="submission" date="2021-10" db="EMBL/GenBank/DDBJ databases">
        <title>Anaerobic single-cell dispensing facilitates the cultivation of human gut bacteria.</title>
        <authorList>
            <person name="Afrizal A."/>
        </authorList>
    </citation>
    <scope>NUCLEOTIDE SEQUENCE [LARGE SCALE GENOMIC DNA]</scope>
    <source>
        <strain evidence="7 8">CLA-AA-H276</strain>
    </source>
</reference>
<feature type="transmembrane region" description="Helical" evidence="6">
    <location>
        <begin position="354"/>
        <end position="374"/>
    </location>
</feature>
<sequence>MSREKNLAKNTAILAIGQLSSKIFTFLLLPVYTSLLSPDDFGTIDALQTVISLALYFVTLQIENAVFRFIIENRTNKENQISYVTSAGVVLLAMAGTSTIVIGVINSLYMIPYVILVTLSLWTQSLYLFVSNLARGLGKNTDYSITSFVVTVSSLIINIVLIVGLKIGAVAILVALAFSNLIGFCWLFLRLHIWQLIKFSTVNKMKIKEMLRYSLPLIPNAISWWIANTSDRLIIICFLGTAFNGIYAAANKIPTIYTTIFTVFNTAWTESVSLAINDSDRDTYINSMLNSGFKLFSFINMGIIVCVSVSFKWLIGEQYTEAYNHIFILLVAIFINSMCSLFGGVLGGLKNTKVIGWTTVVGAIVNAVINFSLIQSIGLYAASVSTLVSYLIIYIFRFSAVKKIVQIRISKKYLLQCGAMLLLVAGGYFYRKMIINSVVLIVLIVWGVYQNKSILIPLLSSIKSKVIHE</sequence>
<dbReference type="InterPro" id="IPR002797">
    <property type="entry name" value="Polysacc_synth"/>
</dbReference>
<evidence type="ECO:0000256" key="1">
    <source>
        <dbReference type="ARBA" id="ARBA00004651"/>
    </source>
</evidence>
<feature type="transmembrane region" description="Helical" evidence="6">
    <location>
        <begin position="12"/>
        <end position="33"/>
    </location>
</feature>
<dbReference type="EMBL" id="JAJEPS010000002">
    <property type="protein sequence ID" value="MCC2125383.1"/>
    <property type="molecule type" value="Genomic_DNA"/>
</dbReference>
<feature type="transmembrane region" description="Helical" evidence="6">
    <location>
        <begin position="53"/>
        <end position="71"/>
    </location>
</feature>
<feature type="transmembrane region" description="Helical" evidence="6">
    <location>
        <begin position="295"/>
        <end position="314"/>
    </location>
</feature>
<dbReference type="InterPro" id="IPR050833">
    <property type="entry name" value="Poly_Biosynth_Transport"/>
</dbReference>
<accession>A0AAE3A6U2</accession>
<keyword evidence="8" id="KW-1185">Reference proteome</keyword>
<keyword evidence="2" id="KW-1003">Cell membrane</keyword>
<gene>
    <name evidence="7" type="ORF">LKD36_04225</name>
</gene>
<name>A0AAE3A6U2_9FIRM</name>